<dbReference type="InterPro" id="IPR006122">
    <property type="entry name" value="HMA_Cu_ion-bd"/>
</dbReference>
<dbReference type="InterPro" id="IPR036163">
    <property type="entry name" value="HMA_dom_sf"/>
</dbReference>
<evidence type="ECO:0000313" key="8">
    <source>
        <dbReference type="EMBL" id="MBD7907376.1"/>
    </source>
</evidence>
<dbReference type="EMBL" id="JACSQY010000002">
    <property type="protein sequence ID" value="MBD7907376.1"/>
    <property type="molecule type" value="Genomic_DNA"/>
</dbReference>
<evidence type="ECO:0000256" key="5">
    <source>
        <dbReference type="ARBA" id="ARBA00023008"/>
    </source>
</evidence>
<dbReference type="CDD" id="cd00371">
    <property type="entry name" value="HMA"/>
    <property type="match status" value="1"/>
</dbReference>
<sequence length="69" mass="7254">MEKTTLTVKGMSCGHCVKAVEESVGKLTGVESVSVNLDAGTVEVSHDAAAADRKSIEETIEDQGYDVVQ</sequence>
<evidence type="ECO:0000256" key="2">
    <source>
        <dbReference type="ARBA" id="ARBA00015313"/>
    </source>
</evidence>
<reference evidence="8 9" key="1">
    <citation type="submission" date="2020-08" db="EMBL/GenBank/DDBJ databases">
        <title>A Genomic Blueprint of the Chicken Gut Microbiome.</title>
        <authorList>
            <person name="Gilroy R."/>
            <person name="Ravi A."/>
            <person name="Getino M."/>
            <person name="Pursley I."/>
            <person name="Horton D.L."/>
            <person name="Alikhan N.-F."/>
            <person name="Baker D."/>
            <person name="Gharbi K."/>
            <person name="Hall N."/>
            <person name="Watson M."/>
            <person name="Adriaenssens E.M."/>
            <person name="Foster-Nyarko E."/>
            <person name="Jarju S."/>
            <person name="Secka A."/>
            <person name="Antonio M."/>
            <person name="Oren A."/>
            <person name="Chaudhuri R."/>
            <person name="La Ragione R.M."/>
            <person name="Hildebrand F."/>
            <person name="Pallen M.J."/>
        </authorList>
    </citation>
    <scope>NUCLEOTIDE SEQUENCE [LARGE SCALE GENOMIC DNA]</scope>
    <source>
        <strain evidence="8 9">Sa3CUA8</strain>
    </source>
</reference>
<proteinExistence type="predicted"/>
<evidence type="ECO:0000256" key="4">
    <source>
        <dbReference type="ARBA" id="ARBA00022723"/>
    </source>
</evidence>
<keyword evidence="5" id="KW-0186">Copper</keyword>
<organism evidence="8 9">
    <name type="scientific">Sporosarcina gallistercoris</name>
    <dbReference type="NCBI Taxonomy" id="2762245"/>
    <lineage>
        <taxon>Bacteria</taxon>
        <taxon>Bacillati</taxon>
        <taxon>Bacillota</taxon>
        <taxon>Bacilli</taxon>
        <taxon>Bacillales</taxon>
        <taxon>Caryophanaceae</taxon>
        <taxon>Sporosarcina</taxon>
    </lineage>
</organism>
<evidence type="ECO:0000256" key="6">
    <source>
        <dbReference type="ARBA" id="ARBA00023186"/>
    </source>
</evidence>
<dbReference type="Proteomes" id="UP000659496">
    <property type="component" value="Unassembled WGS sequence"/>
</dbReference>
<evidence type="ECO:0000256" key="3">
    <source>
        <dbReference type="ARBA" id="ARBA00022490"/>
    </source>
</evidence>
<dbReference type="InterPro" id="IPR000428">
    <property type="entry name" value="Cu-bd"/>
</dbReference>
<evidence type="ECO:0000313" key="9">
    <source>
        <dbReference type="Proteomes" id="UP000659496"/>
    </source>
</evidence>
<dbReference type="SUPFAM" id="SSF55008">
    <property type="entry name" value="HMA, heavy metal-associated domain"/>
    <property type="match status" value="1"/>
</dbReference>
<dbReference type="InterPro" id="IPR006121">
    <property type="entry name" value="HMA_dom"/>
</dbReference>
<dbReference type="PANTHER" id="PTHR46594:SF4">
    <property type="entry name" value="P-TYPE CATION-TRANSPORTING ATPASE"/>
    <property type="match status" value="1"/>
</dbReference>
<keyword evidence="4" id="KW-0479">Metal-binding</keyword>
<dbReference type="RefSeq" id="WP_191688558.1">
    <property type="nucleotide sequence ID" value="NZ_JACSQY010000002.1"/>
</dbReference>
<gene>
    <name evidence="8" type="primary">copZ</name>
    <name evidence="8" type="ORF">H9659_03385</name>
</gene>
<dbReference type="Pfam" id="PF00403">
    <property type="entry name" value="HMA"/>
    <property type="match status" value="1"/>
</dbReference>
<name>A0ABR8PGT1_9BACL</name>
<accession>A0ABR8PGT1</accession>
<dbReference type="InterPro" id="IPR017969">
    <property type="entry name" value="Heavy-metal-associated_CS"/>
</dbReference>
<dbReference type="PRINTS" id="PR00944">
    <property type="entry name" value="CUEXPORT"/>
</dbReference>
<keyword evidence="9" id="KW-1185">Reference proteome</keyword>
<evidence type="ECO:0000259" key="7">
    <source>
        <dbReference type="PROSITE" id="PS50846"/>
    </source>
</evidence>
<comment type="caution">
    <text evidence="8">The sequence shown here is derived from an EMBL/GenBank/DDBJ whole genome shotgun (WGS) entry which is preliminary data.</text>
</comment>
<dbReference type="NCBIfam" id="TIGR00003">
    <property type="entry name" value="copper ion binding protein"/>
    <property type="match status" value="1"/>
</dbReference>
<protein>
    <recommendedName>
        <fullName evidence="2">Copper chaperone CopZ</fullName>
    </recommendedName>
</protein>
<evidence type="ECO:0000256" key="1">
    <source>
        <dbReference type="ARBA" id="ARBA00004496"/>
    </source>
</evidence>
<dbReference type="PROSITE" id="PS50846">
    <property type="entry name" value="HMA_2"/>
    <property type="match status" value="1"/>
</dbReference>
<dbReference type="PROSITE" id="PS01047">
    <property type="entry name" value="HMA_1"/>
    <property type="match status" value="1"/>
</dbReference>
<keyword evidence="6" id="KW-0143">Chaperone</keyword>
<dbReference type="InterPro" id="IPR049740">
    <property type="entry name" value="CopZ"/>
</dbReference>
<dbReference type="PANTHER" id="PTHR46594">
    <property type="entry name" value="P-TYPE CATION-TRANSPORTING ATPASE"/>
    <property type="match status" value="1"/>
</dbReference>
<dbReference type="Gene3D" id="3.30.70.100">
    <property type="match status" value="1"/>
</dbReference>
<comment type="subcellular location">
    <subcellularLocation>
        <location evidence="1">Cytoplasm</location>
    </subcellularLocation>
</comment>
<dbReference type="NCBIfam" id="NF033795">
    <property type="entry name" value="chaper_CopZ_Bs"/>
    <property type="match status" value="1"/>
</dbReference>
<keyword evidence="3" id="KW-0963">Cytoplasm</keyword>
<feature type="domain" description="HMA" evidence="7">
    <location>
        <begin position="2"/>
        <end position="68"/>
    </location>
</feature>